<dbReference type="InterPro" id="IPR058941">
    <property type="entry name" value="HTH_AT3G52170-like"/>
</dbReference>
<evidence type="ECO:0000259" key="2">
    <source>
        <dbReference type="Pfam" id="PF25896"/>
    </source>
</evidence>
<keyword evidence="3" id="KW-1185">Reference proteome</keyword>
<feature type="region of interest" description="Disordered" evidence="1">
    <location>
        <begin position="47"/>
        <end position="66"/>
    </location>
</feature>
<dbReference type="OMA" id="TIARSCH"/>
<evidence type="ECO:0000313" key="4">
    <source>
        <dbReference type="RefSeq" id="XP_019052455.1"/>
    </source>
</evidence>
<dbReference type="PANTHER" id="PTHR34568:SF4">
    <property type="entry name" value="OS02G0638000 PROTEIN"/>
    <property type="match status" value="1"/>
</dbReference>
<reference evidence="4" key="1">
    <citation type="submission" date="2025-08" db="UniProtKB">
        <authorList>
            <consortium name="RefSeq"/>
        </authorList>
    </citation>
    <scope>IDENTIFICATION</scope>
</reference>
<dbReference type="InterPro" id="IPR058942">
    <property type="entry name" value="AT3G52170-like"/>
</dbReference>
<dbReference type="Pfam" id="PF25896">
    <property type="entry name" value="HTH_AT3G52170"/>
    <property type="match status" value="1"/>
</dbReference>
<feature type="compositionally biased region" description="Polar residues" evidence="1">
    <location>
        <begin position="238"/>
        <end position="252"/>
    </location>
</feature>
<feature type="domain" description="AT3G52170-like helix-turn-helix" evidence="2">
    <location>
        <begin position="64"/>
        <end position="113"/>
    </location>
</feature>
<evidence type="ECO:0000256" key="1">
    <source>
        <dbReference type="SAM" id="MobiDB-lite"/>
    </source>
</evidence>
<dbReference type="InParanoid" id="A0A1U8Q343"/>
<gene>
    <name evidence="4" type="primary">LOC104591401</name>
</gene>
<dbReference type="OrthoDB" id="1930826at2759"/>
<feature type="compositionally biased region" description="Basic and acidic residues" evidence="1">
    <location>
        <begin position="267"/>
        <end position="282"/>
    </location>
</feature>
<dbReference type="eggNOG" id="ENOG502S4TR">
    <property type="taxonomic scope" value="Eukaryota"/>
</dbReference>
<feature type="compositionally biased region" description="Basic and acidic residues" evidence="1">
    <location>
        <begin position="291"/>
        <end position="320"/>
    </location>
</feature>
<protein>
    <submittedName>
        <fullName evidence="4">Uncharacterized protein LOC104591401 isoform X1</fullName>
    </submittedName>
</protein>
<dbReference type="Proteomes" id="UP000189703">
    <property type="component" value="Unplaced"/>
</dbReference>
<feature type="region of interest" description="Disordered" evidence="1">
    <location>
        <begin position="232"/>
        <end position="324"/>
    </location>
</feature>
<sequence length="343" mass="38979">MMQIARGVTLPSKCCASRFKDSRRVFTEISNAVHGSKIWWRGRSFAASVPSDSSKPKRQQKRLSKAERRAMVESFVDEFRASNAGKFPTPSVARKHLGGSYYVIRQILQELEYRSKLPPISKKVETLLEKEEVVKHETQIKVEDKLSCEATMSCTSCEPDLRIEENNHMTIIDNKEVDEAASQHFKAKEDLRIEENNHMTAIGNKEMDEAASQHFKAKEGPKVSPWIENALSKESEGPTPTVSHSSVGTPSIQRKLESKDVLYPYPEKLENSEQKEATHENLLDSNGQKGDIMKEAGKETHESDRFERDIAKENKEEPSQKRSTVWGSLKSFADGIINLWRKM</sequence>
<evidence type="ECO:0000313" key="3">
    <source>
        <dbReference type="Proteomes" id="UP000189703"/>
    </source>
</evidence>
<dbReference type="GeneID" id="104591401"/>
<dbReference type="AlphaFoldDB" id="A0A1U8Q343"/>
<dbReference type="PANTHER" id="PTHR34568">
    <property type="entry name" value="RRM DOMAIN-CONTAINING PROTEIN"/>
    <property type="match status" value="1"/>
</dbReference>
<organism evidence="3 4">
    <name type="scientific">Nelumbo nucifera</name>
    <name type="common">Sacred lotus</name>
    <dbReference type="NCBI Taxonomy" id="4432"/>
    <lineage>
        <taxon>Eukaryota</taxon>
        <taxon>Viridiplantae</taxon>
        <taxon>Streptophyta</taxon>
        <taxon>Embryophyta</taxon>
        <taxon>Tracheophyta</taxon>
        <taxon>Spermatophyta</taxon>
        <taxon>Magnoliopsida</taxon>
        <taxon>Proteales</taxon>
        <taxon>Nelumbonaceae</taxon>
        <taxon>Nelumbo</taxon>
    </lineage>
</organism>
<accession>A0A1U8Q343</accession>
<name>A0A1U8Q343_NELNU</name>
<proteinExistence type="predicted"/>
<dbReference type="RefSeq" id="XP_019052455.1">
    <property type="nucleotide sequence ID" value="XM_019196910.1"/>
</dbReference>